<organism evidence="2 3">
    <name type="scientific">Corallococcus aberystwythensis</name>
    <dbReference type="NCBI Taxonomy" id="2316722"/>
    <lineage>
        <taxon>Bacteria</taxon>
        <taxon>Pseudomonadati</taxon>
        <taxon>Myxococcota</taxon>
        <taxon>Myxococcia</taxon>
        <taxon>Myxococcales</taxon>
        <taxon>Cystobacterineae</taxon>
        <taxon>Myxococcaceae</taxon>
        <taxon>Corallococcus</taxon>
    </lineage>
</organism>
<dbReference type="AlphaFoldDB" id="A0A3A8QY25"/>
<feature type="region of interest" description="Disordered" evidence="1">
    <location>
        <begin position="419"/>
        <end position="440"/>
    </location>
</feature>
<comment type="caution">
    <text evidence="2">The sequence shown here is derived from an EMBL/GenBank/DDBJ whole genome shotgun (WGS) entry which is preliminary data.</text>
</comment>
<dbReference type="Proteomes" id="UP000267003">
    <property type="component" value="Unassembled WGS sequence"/>
</dbReference>
<dbReference type="OrthoDB" id="4113212at2"/>
<evidence type="ECO:0000256" key="1">
    <source>
        <dbReference type="SAM" id="MobiDB-lite"/>
    </source>
</evidence>
<dbReference type="EMBL" id="RAWK01000014">
    <property type="protein sequence ID" value="RKH73573.1"/>
    <property type="molecule type" value="Genomic_DNA"/>
</dbReference>
<keyword evidence="3" id="KW-1185">Reference proteome</keyword>
<proteinExistence type="predicted"/>
<gene>
    <name evidence="2" type="ORF">D7W81_03795</name>
</gene>
<accession>A0A3A8QY25</accession>
<sequence length="440" mass="49708">MALSTSAEFKSDLGMAPTQLLPIVSRLNEFVRPFCAALDAFHADWSGWGGKATYYLTGKQAWVDARLKALDAAEHLLYGLFDLERERLARSRPSRLLLMRLLVEIQEKHIELVDYVHTKNLLLYTPDRATLGTAALNQLDADWNALRNGTGAVTLPTDAASARGNREVRAIHARLLSRPHGRLLMRWILASTPTDAVWPVTLVLTQAFTPSAQFRQQVAVNRQRLGEMSGQLRPLEEEYETVGQELSRMEGEARRGSEPWGELRERLKGASKAYADLSAAQGELGRRIDHIRDELPKYEDDGHGEDYMLTEPAPGIAGKIVGRGSRLSLRAGLRDSTQRNYSGERYPIPAPAFIVYGHELIHVLQHRYPTRMVLEPLTYPHSHAKHGYSNTTEHETIRALRKHRTDAHLPFFENQLREEHQLSKRKHHTGTTAFDLGETD</sequence>
<evidence type="ECO:0000313" key="2">
    <source>
        <dbReference type="EMBL" id="RKH73573.1"/>
    </source>
</evidence>
<evidence type="ECO:0000313" key="3">
    <source>
        <dbReference type="Proteomes" id="UP000267003"/>
    </source>
</evidence>
<name>A0A3A8QY25_9BACT</name>
<protein>
    <submittedName>
        <fullName evidence="2">Uncharacterized protein</fullName>
    </submittedName>
</protein>
<dbReference type="RefSeq" id="WP_120553934.1">
    <property type="nucleotide sequence ID" value="NZ_RAWK01000014.1"/>
</dbReference>
<reference evidence="3" key="1">
    <citation type="submission" date="2018-09" db="EMBL/GenBank/DDBJ databases">
        <authorList>
            <person name="Livingstone P.G."/>
            <person name="Whitworth D.E."/>
        </authorList>
    </citation>
    <scope>NUCLEOTIDE SEQUENCE [LARGE SCALE GENOMIC DNA]</scope>
    <source>
        <strain evidence="3">AB050A</strain>
    </source>
</reference>